<accession>A0A9P6Y277</accession>
<dbReference type="EMBL" id="JAANIT010002024">
    <property type="protein sequence ID" value="KAG1537818.1"/>
    <property type="molecule type" value="Genomic_DNA"/>
</dbReference>
<protein>
    <submittedName>
        <fullName evidence="1">Uncharacterized protein</fullName>
    </submittedName>
</protein>
<dbReference type="AlphaFoldDB" id="A0A9P6Y277"/>
<evidence type="ECO:0000313" key="2">
    <source>
        <dbReference type="Proteomes" id="UP000717996"/>
    </source>
</evidence>
<name>A0A9P6Y277_RHIOR</name>
<dbReference type="Proteomes" id="UP000717996">
    <property type="component" value="Unassembled WGS sequence"/>
</dbReference>
<organism evidence="1 2">
    <name type="scientific">Rhizopus oryzae</name>
    <name type="common">Mucormycosis agent</name>
    <name type="synonym">Rhizopus arrhizus var. delemar</name>
    <dbReference type="NCBI Taxonomy" id="64495"/>
    <lineage>
        <taxon>Eukaryota</taxon>
        <taxon>Fungi</taxon>
        <taxon>Fungi incertae sedis</taxon>
        <taxon>Mucoromycota</taxon>
        <taxon>Mucoromycotina</taxon>
        <taxon>Mucoromycetes</taxon>
        <taxon>Mucorales</taxon>
        <taxon>Mucorineae</taxon>
        <taxon>Rhizopodaceae</taxon>
        <taxon>Rhizopus</taxon>
    </lineage>
</organism>
<sequence length="168" mass="18647">MITKNTITNDADAMSSTTTASTFAAKEKLNKVSLNKEDISSLLITCSLEDSLKKNPQKSLTIYNSAAYLTTPHKPKMQVINQAKLKDICAIGMVLLESNPDRTEAEEMKECRSNAAGQAEFKSPKEFPQVNAFIKDCLGSDIDSLPCVAWFHPILVALLDQQRDLHEW</sequence>
<gene>
    <name evidence="1" type="ORF">G6F51_010143</name>
</gene>
<dbReference type="OrthoDB" id="2261638at2759"/>
<reference evidence="1" key="1">
    <citation type="journal article" date="2020" name="Microb. Genom.">
        <title>Genetic diversity of clinical and environmental Mucorales isolates obtained from an investigation of mucormycosis cases among solid organ transplant recipients.</title>
        <authorList>
            <person name="Nguyen M.H."/>
            <person name="Kaul D."/>
            <person name="Muto C."/>
            <person name="Cheng S.J."/>
            <person name="Richter R.A."/>
            <person name="Bruno V.M."/>
            <person name="Liu G."/>
            <person name="Beyhan S."/>
            <person name="Sundermann A.J."/>
            <person name="Mounaud S."/>
            <person name="Pasculle A.W."/>
            <person name="Nierman W.C."/>
            <person name="Driscoll E."/>
            <person name="Cumbie R."/>
            <person name="Clancy C.J."/>
            <person name="Dupont C.L."/>
        </authorList>
    </citation>
    <scope>NUCLEOTIDE SEQUENCE</scope>
    <source>
        <strain evidence="1">GL16</strain>
    </source>
</reference>
<comment type="caution">
    <text evidence="1">The sequence shown here is derived from an EMBL/GenBank/DDBJ whole genome shotgun (WGS) entry which is preliminary data.</text>
</comment>
<evidence type="ECO:0000313" key="1">
    <source>
        <dbReference type="EMBL" id="KAG1537818.1"/>
    </source>
</evidence>
<proteinExistence type="predicted"/>